<evidence type="ECO:0000313" key="5">
    <source>
        <dbReference type="Proteomes" id="UP000661607"/>
    </source>
</evidence>
<proteinExistence type="predicted"/>
<gene>
    <name evidence="4" type="ORF">H4W81_002910</name>
</gene>
<feature type="region of interest" description="Disordered" evidence="2">
    <location>
        <begin position="63"/>
        <end position="92"/>
    </location>
</feature>
<reference evidence="4 5" key="1">
    <citation type="submission" date="2020-10" db="EMBL/GenBank/DDBJ databases">
        <title>Sequencing the genomes of 1000 actinobacteria strains.</title>
        <authorList>
            <person name="Klenk H.-P."/>
        </authorList>
    </citation>
    <scope>NUCLEOTIDE SEQUENCE [LARGE SCALE GENOMIC DNA]</scope>
    <source>
        <strain evidence="4 5">DSM 43748</strain>
    </source>
</reference>
<dbReference type="InterPro" id="IPR036812">
    <property type="entry name" value="NAD(P)_OxRdtase_dom_sf"/>
</dbReference>
<dbReference type="Pfam" id="PF00248">
    <property type="entry name" value="Aldo_ket_red"/>
    <property type="match status" value="1"/>
</dbReference>
<dbReference type="Gene3D" id="3.20.20.100">
    <property type="entry name" value="NADP-dependent oxidoreductase domain"/>
    <property type="match status" value="1"/>
</dbReference>
<dbReference type="PANTHER" id="PTHR43364:SF4">
    <property type="entry name" value="NAD(P)-LINKED OXIDOREDUCTASE SUPERFAMILY PROTEIN"/>
    <property type="match status" value="1"/>
</dbReference>
<evidence type="ECO:0000256" key="2">
    <source>
        <dbReference type="SAM" id="MobiDB-lite"/>
    </source>
</evidence>
<evidence type="ECO:0000256" key="1">
    <source>
        <dbReference type="ARBA" id="ARBA00023002"/>
    </source>
</evidence>
<feature type="compositionally biased region" description="Polar residues" evidence="2">
    <location>
        <begin position="67"/>
        <end position="78"/>
    </location>
</feature>
<organism evidence="4 5">
    <name type="scientific">Nonomuraea africana</name>
    <dbReference type="NCBI Taxonomy" id="46171"/>
    <lineage>
        <taxon>Bacteria</taxon>
        <taxon>Bacillati</taxon>
        <taxon>Actinomycetota</taxon>
        <taxon>Actinomycetes</taxon>
        <taxon>Streptosporangiales</taxon>
        <taxon>Streptosporangiaceae</taxon>
        <taxon>Nonomuraea</taxon>
    </lineage>
</organism>
<name>A0ABR9KDN9_9ACTN</name>
<feature type="domain" description="NADP-dependent oxidoreductase" evidence="3">
    <location>
        <begin position="1"/>
        <end position="57"/>
    </location>
</feature>
<comment type="caution">
    <text evidence="4">The sequence shown here is derived from an EMBL/GenBank/DDBJ whole genome shotgun (WGS) entry which is preliminary data.</text>
</comment>
<keyword evidence="5" id="KW-1185">Reference proteome</keyword>
<sequence length="92" mass="10473">MQTDYIDLYQIHHPDPHTDIEETLSALTDLVRAGKVRAIGSSNVPASEIVEAQWVSQERGLHRLRTEQPTYTSPSLNRTDLRRRPTHERAAA</sequence>
<dbReference type="InterPro" id="IPR023210">
    <property type="entry name" value="NADP_OxRdtase_dom"/>
</dbReference>
<evidence type="ECO:0000259" key="3">
    <source>
        <dbReference type="Pfam" id="PF00248"/>
    </source>
</evidence>
<dbReference type="Proteomes" id="UP000661607">
    <property type="component" value="Unassembled WGS sequence"/>
</dbReference>
<dbReference type="PANTHER" id="PTHR43364">
    <property type="entry name" value="NADH-SPECIFIC METHYLGLYOXAL REDUCTASE-RELATED"/>
    <property type="match status" value="1"/>
</dbReference>
<dbReference type="InterPro" id="IPR050523">
    <property type="entry name" value="AKR_Detox_Biosynth"/>
</dbReference>
<keyword evidence="1" id="KW-0560">Oxidoreductase</keyword>
<evidence type="ECO:0000313" key="4">
    <source>
        <dbReference type="EMBL" id="MBE1560131.1"/>
    </source>
</evidence>
<dbReference type="SUPFAM" id="SSF51430">
    <property type="entry name" value="NAD(P)-linked oxidoreductase"/>
    <property type="match status" value="1"/>
</dbReference>
<dbReference type="EMBL" id="JADBEF010000001">
    <property type="protein sequence ID" value="MBE1560131.1"/>
    <property type="molecule type" value="Genomic_DNA"/>
</dbReference>
<protein>
    <submittedName>
        <fullName evidence="4">Aryl-alcohol dehydrogenase-like predicted oxidoreductase</fullName>
    </submittedName>
</protein>
<accession>A0ABR9KDN9</accession>
<feature type="compositionally biased region" description="Basic and acidic residues" evidence="2">
    <location>
        <begin position="79"/>
        <end position="92"/>
    </location>
</feature>
<dbReference type="RefSeq" id="WP_318781737.1">
    <property type="nucleotide sequence ID" value="NZ_BAAASY010000042.1"/>
</dbReference>